<reference evidence="2 3" key="1">
    <citation type="submission" date="2019-09" db="EMBL/GenBank/DDBJ databases">
        <title>Phylogeny of genus Pseudoclavibacter and closely related genus.</title>
        <authorList>
            <person name="Li Y."/>
        </authorList>
    </citation>
    <scope>NUCLEOTIDE SEQUENCE [LARGE SCALE GENOMIC DNA]</scope>
    <source>
        <strain evidence="2 3">DSM 23821</strain>
    </source>
</reference>
<protein>
    <submittedName>
        <fullName evidence="2">Type I-E CRISPR-associated protein Cse1/CasA</fullName>
    </submittedName>
</protein>
<evidence type="ECO:0000256" key="1">
    <source>
        <dbReference type="SAM" id="MobiDB-lite"/>
    </source>
</evidence>
<dbReference type="Gene3D" id="1.10.132.100">
    <property type="match status" value="1"/>
</dbReference>
<dbReference type="NCBIfam" id="TIGR02547">
    <property type="entry name" value="casA_cse1"/>
    <property type="match status" value="1"/>
</dbReference>
<feature type="region of interest" description="Disordered" evidence="1">
    <location>
        <begin position="632"/>
        <end position="668"/>
    </location>
</feature>
<dbReference type="Proteomes" id="UP000467240">
    <property type="component" value="Unassembled WGS sequence"/>
</dbReference>
<name>A0A7J5C278_9MICO</name>
<proteinExistence type="predicted"/>
<dbReference type="CDD" id="cd09729">
    <property type="entry name" value="Cse1_I-E"/>
    <property type="match status" value="1"/>
</dbReference>
<dbReference type="Pfam" id="PF09481">
    <property type="entry name" value="CRISPR_Cse1"/>
    <property type="match status" value="1"/>
</dbReference>
<sequence>MVAPANEIMSESSWPRREPVSPGDVPVCALPPRSSRSSSQEGDPRVPNRSTSVRVGSRVWHPAHAPSSHARPPGGAAVSPEGVVAAPSPRFNLVDEPWISVRLLDGSLETVSLDGVFRRAGQIRELAGDIGLQDFALLRLLLAVAESALRDDTREPVELWQALRAEPGALAAATTDYLTRWRERFELFDPARPFFQVAGLSTGNEQLFPLERLVVDVPNDVDKQFFTTRAGVGLRRLGFGEAARWLVAAQQYDPSGIKTGVLGDARVKGGRGYPIGTAPAAAIGGIALNGENLEHTLLLNLVLGETENGVRVRSDADIPAWELGVSPGPGIRLDEHGNQAVPAGTVSLYTWTSRRMLLQTDGSEVIGCLIANGDPFDPTGRIGMEQMTSWRQTAADLKSKAPPVLRARRHDAERALWRGLPGVTARPHGTELVGSTTRASVAAGVIRWNALLQYEELIEPDELVEVRAYGLKLDANSAIVQDVFEDRISLRSALLSQKNPELIAAAEQAARDTESAVYALGRLAQRIADAAGNRDSEVRGRASAAGFFAVDGPFRQWIVEVGPEADREAIVREWHETARAILLRLARDLVEQSPPAAIIGRATSFGQMSTPIAERRFRYDLDAAFPLSAAASEARARREERARTTPAGAGKARRSGNRTTPEDTEVSS</sequence>
<dbReference type="InterPro" id="IPR013381">
    <property type="entry name" value="CRISPR-assoc_prot_Cse1"/>
</dbReference>
<accession>A0A7J5C278</accession>
<organism evidence="2 3">
    <name type="scientific">Pseudoclavibacter chungangensis</name>
    <dbReference type="NCBI Taxonomy" id="587635"/>
    <lineage>
        <taxon>Bacteria</taxon>
        <taxon>Bacillati</taxon>
        <taxon>Actinomycetota</taxon>
        <taxon>Actinomycetes</taxon>
        <taxon>Micrococcales</taxon>
        <taxon>Microbacteriaceae</taxon>
        <taxon>Pseudoclavibacter</taxon>
    </lineage>
</organism>
<keyword evidence="3" id="KW-1185">Reference proteome</keyword>
<dbReference type="OrthoDB" id="3187690at2"/>
<gene>
    <name evidence="2" type="primary">casA</name>
    <name evidence="2" type="ORF">F8O01_01105</name>
</gene>
<feature type="region of interest" description="Disordered" evidence="1">
    <location>
        <begin position="1"/>
        <end position="58"/>
    </location>
</feature>
<evidence type="ECO:0000313" key="3">
    <source>
        <dbReference type="Proteomes" id="UP000467240"/>
    </source>
</evidence>
<comment type="caution">
    <text evidence="2">The sequence shown here is derived from an EMBL/GenBank/DDBJ whole genome shotgun (WGS) entry which is preliminary data.</text>
</comment>
<dbReference type="EMBL" id="WBJZ01000001">
    <property type="protein sequence ID" value="KAB1662573.1"/>
    <property type="molecule type" value="Genomic_DNA"/>
</dbReference>
<dbReference type="AlphaFoldDB" id="A0A7J5C278"/>
<evidence type="ECO:0000313" key="2">
    <source>
        <dbReference type="EMBL" id="KAB1662573.1"/>
    </source>
</evidence>
<feature type="compositionally biased region" description="Basic and acidic residues" evidence="1">
    <location>
        <begin position="634"/>
        <end position="643"/>
    </location>
</feature>